<sequence length="225" mass="24601">MDTLSCQQSEIGGICGVDRSIERELSIKSGRTGVSTTTGKSSRESRAISVAVTRISETLHCTGWGAEDPQPRSSSHSQTPQLPSPYTPQPPSPYTPQPPTPYVPQATLPIPQVSTIHSSRSSNTNPQTPSQSHTQSATPKSFKSRSRKASAAASAQLPSPHRCRLLRNPNMLFRNLPKIKRNSLDGAVRLYPYPSPRCPRSIFHSACLTLRRLLRSPNTRLVPLT</sequence>
<feature type="region of interest" description="Disordered" evidence="1">
    <location>
        <begin position="61"/>
        <end position="163"/>
    </location>
</feature>
<dbReference type="AlphaFoldDB" id="A0A0C2WCQ3"/>
<protein>
    <submittedName>
        <fullName evidence="2">Uncharacterized protein</fullName>
    </submittedName>
</protein>
<accession>A0A0C2WCQ3</accession>
<feature type="compositionally biased region" description="Pro residues" evidence="1">
    <location>
        <begin position="82"/>
        <end position="102"/>
    </location>
</feature>
<dbReference type="HOGENOM" id="CLU_1229662_0_0_1"/>
<gene>
    <name evidence="2" type="ORF">M378DRAFT_814890</name>
</gene>
<dbReference type="EMBL" id="KN818792">
    <property type="protein sequence ID" value="KIL54361.1"/>
    <property type="molecule type" value="Genomic_DNA"/>
</dbReference>
<feature type="compositionally biased region" description="Polar residues" evidence="1">
    <location>
        <begin position="112"/>
        <end position="139"/>
    </location>
</feature>
<dbReference type="Proteomes" id="UP000054549">
    <property type="component" value="Unassembled WGS sequence"/>
</dbReference>
<evidence type="ECO:0000313" key="3">
    <source>
        <dbReference type="Proteomes" id="UP000054549"/>
    </source>
</evidence>
<evidence type="ECO:0000313" key="2">
    <source>
        <dbReference type="EMBL" id="KIL54361.1"/>
    </source>
</evidence>
<evidence type="ECO:0000256" key="1">
    <source>
        <dbReference type="SAM" id="MobiDB-lite"/>
    </source>
</evidence>
<dbReference type="InParanoid" id="A0A0C2WCQ3"/>
<reference evidence="2 3" key="1">
    <citation type="submission" date="2014-04" db="EMBL/GenBank/DDBJ databases">
        <title>Evolutionary Origins and Diversification of the Mycorrhizal Mutualists.</title>
        <authorList>
            <consortium name="DOE Joint Genome Institute"/>
            <consortium name="Mycorrhizal Genomics Consortium"/>
            <person name="Kohler A."/>
            <person name="Kuo A."/>
            <person name="Nagy L.G."/>
            <person name="Floudas D."/>
            <person name="Copeland A."/>
            <person name="Barry K.W."/>
            <person name="Cichocki N."/>
            <person name="Veneault-Fourrey C."/>
            <person name="LaButti K."/>
            <person name="Lindquist E.A."/>
            <person name="Lipzen A."/>
            <person name="Lundell T."/>
            <person name="Morin E."/>
            <person name="Murat C."/>
            <person name="Riley R."/>
            <person name="Ohm R."/>
            <person name="Sun H."/>
            <person name="Tunlid A."/>
            <person name="Henrissat B."/>
            <person name="Grigoriev I.V."/>
            <person name="Hibbett D.S."/>
            <person name="Martin F."/>
        </authorList>
    </citation>
    <scope>NUCLEOTIDE SEQUENCE [LARGE SCALE GENOMIC DNA]</scope>
    <source>
        <strain evidence="2 3">Koide BX008</strain>
    </source>
</reference>
<organism evidence="2 3">
    <name type="scientific">Amanita muscaria (strain Koide BX008)</name>
    <dbReference type="NCBI Taxonomy" id="946122"/>
    <lineage>
        <taxon>Eukaryota</taxon>
        <taxon>Fungi</taxon>
        <taxon>Dikarya</taxon>
        <taxon>Basidiomycota</taxon>
        <taxon>Agaricomycotina</taxon>
        <taxon>Agaricomycetes</taxon>
        <taxon>Agaricomycetidae</taxon>
        <taxon>Agaricales</taxon>
        <taxon>Pluteineae</taxon>
        <taxon>Amanitaceae</taxon>
        <taxon>Amanita</taxon>
    </lineage>
</organism>
<keyword evidence="3" id="KW-1185">Reference proteome</keyword>
<name>A0A0C2WCQ3_AMAMK</name>
<proteinExistence type="predicted"/>